<name>A0ABW6BAC1_9SPHI</name>
<comment type="similarity">
    <text evidence="1">Belongs to the outer membrane factor (OMF) (TC 1.B.17) family.</text>
</comment>
<protein>
    <submittedName>
        <fullName evidence="2">TolC family protein</fullName>
    </submittedName>
</protein>
<dbReference type="Proteomes" id="UP001597525">
    <property type="component" value="Unassembled WGS sequence"/>
</dbReference>
<reference evidence="3" key="1">
    <citation type="journal article" date="2019" name="Int. J. Syst. Evol. Microbiol.">
        <title>The Global Catalogue of Microorganisms (GCM) 10K type strain sequencing project: providing services to taxonomists for standard genome sequencing and annotation.</title>
        <authorList>
            <consortium name="The Broad Institute Genomics Platform"/>
            <consortium name="The Broad Institute Genome Sequencing Center for Infectious Disease"/>
            <person name="Wu L."/>
            <person name="Ma J."/>
        </authorList>
    </citation>
    <scope>NUCLEOTIDE SEQUENCE [LARGE SCALE GENOMIC DNA]</scope>
    <source>
        <strain evidence="3">KCTC 22814</strain>
    </source>
</reference>
<proteinExistence type="inferred from homology"/>
<dbReference type="SUPFAM" id="SSF56954">
    <property type="entry name" value="Outer membrane efflux proteins (OEP)"/>
    <property type="match status" value="1"/>
</dbReference>
<organism evidence="2 3">
    <name type="scientific">Sphingobacterium bambusae</name>
    <dbReference type="NCBI Taxonomy" id="662858"/>
    <lineage>
        <taxon>Bacteria</taxon>
        <taxon>Pseudomonadati</taxon>
        <taxon>Bacteroidota</taxon>
        <taxon>Sphingobacteriia</taxon>
        <taxon>Sphingobacteriales</taxon>
        <taxon>Sphingobacteriaceae</taxon>
        <taxon>Sphingobacterium</taxon>
    </lineage>
</organism>
<dbReference type="InterPro" id="IPR010131">
    <property type="entry name" value="MdtP/NodT-like"/>
</dbReference>
<gene>
    <name evidence="2" type="ORF">ACFS7Y_00835</name>
</gene>
<dbReference type="PANTHER" id="PTHR30203">
    <property type="entry name" value="OUTER MEMBRANE CATION EFFLUX PROTEIN"/>
    <property type="match status" value="1"/>
</dbReference>
<evidence type="ECO:0000313" key="3">
    <source>
        <dbReference type="Proteomes" id="UP001597525"/>
    </source>
</evidence>
<dbReference type="PANTHER" id="PTHR30203:SF24">
    <property type="entry name" value="BLR4935 PROTEIN"/>
    <property type="match status" value="1"/>
</dbReference>
<evidence type="ECO:0000313" key="2">
    <source>
        <dbReference type="EMBL" id="MFD2965912.1"/>
    </source>
</evidence>
<sequence length="429" mass="47605">MNNYITIVLLFLATAYSPSVVGQQIDTIAIKKPMDFLSFISAVGRENVAYAAARFDLDIAQAEIQTAGIFPDPELGFGWFNNGERRMKMGYGFTSEMTWTLELGGKRKARVNLARDQHELTSYLLDDYFRNLRADATIAYLRAIQNRQLLVVQLNSYQQLSQLAASDSIRYQLGVISQVDARQSKLEAGASLNEVYAAEAQYNMAISALSLLIGDSDRDLPVEPQGDLLNFDRTFNLQELITSALNNRADLKAALQSKNVSASVLRLARANRALDLGLTLGGTYSSYARNAIAPTPAFTTVNAGLSIPLKFSNGRSGELPAARYASLQGEQLYRQTELEVRTSVVQAFYAYQSAGKQVRQFDRGLLSEALAILDGKVYSYKRGETSLLELLNAQRTYNEVQQGYYQALYGYAEALVELERASGIWDINF</sequence>
<dbReference type="Pfam" id="PF02321">
    <property type="entry name" value="OEP"/>
    <property type="match status" value="2"/>
</dbReference>
<dbReference type="InterPro" id="IPR003423">
    <property type="entry name" value="OMP_efflux"/>
</dbReference>
<evidence type="ECO:0000256" key="1">
    <source>
        <dbReference type="ARBA" id="ARBA00007613"/>
    </source>
</evidence>
<dbReference type="RefSeq" id="WP_320184388.1">
    <property type="nucleotide sequence ID" value="NZ_CP138332.1"/>
</dbReference>
<comment type="caution">
    <text evidence="2">The sequence shown here is derived from an EMBL/GenBank/DDBJ whole genome shotgun (WGS) entry which is preliminary data.</text>
</comment>
<accession>A0ABW6BAC1</accession>
<keyword evidence="3" id="KW-1185">Reference proteome</keyword>
<dbReference type="EMBL" id="JBHUPB010000002">
    <property type="protein sequence ID" value="MFD2965912.1"/>
    <property type="molecule type" value="Genomic_DNA"/>
</dbReference>
<dbReference type="Gene3D" id="1.20.1600.10">
    <property type="entry name" value="Outer membrane efflux proteins (OEP)"/>
    <property type="match status" value="1"/>
</dbReference>